<organism evidence="2 3">
    <name type="scientific">Saccharicrinis carchari</name>
    <dbReference type="NCBI Taxonomy" id="1168039"/>
    <lineage>
        <taxon>Bacteria</taxon>
        <taxon>Pseudomonadati</taxon>
        <taxon>Bacteroidota</taxon>
        <taxon>Bacteroidia</taxon>
        <taxon>Marinilabiliales</taxon>
        <taxon>Marinilabiliaceae</taxon>
        <taxon>Saccharicrinis</taxon>
    </lineage>
</organism>
<dbReference type="EMBL" id="FXTB01000001">
    <property type="protein sequence ID" value="SMO37345.1"/>
    <property type="molecule type" value="Genomic_DNA"/>
</dbReference>
<dbReference type="GO" id="GO:0016899">
    <property type="term" value="F:oxidoreductase activity, acting on the CH-OH group of donors, oxygen as acceptor"/>
    <property type="evidence" value="ECO:0007669"/>
    <property type="project" value="InterPro"/>
</dbReference>
<proteinExistence type="predicted"/>
<dbReference type="SUPFAM" id="SSF56176">
    <property type="entry name" value="FAD-binding/transporter-associated domain-like"/>
    <property type="match status" value="1"/>
</dbReference>
<dbReference type="InterPro" id="IPR010031">
    <property type="entry name" value="FAD_lactone_oxidase-like"/>
</dbReference>
<dbReference type="Gene3D" id="3.30.465.10">
    <property type="match status" value="1"/>
</dbReference>
<dbReference type="InterPro" id="IPR036318">
    <property type="entry name" value="FAD-bd_PCMH-like_sf"/>
</dbReference>
<evidence type="ECO:0008006" key="4">
    <source>
        <dbReference type="Google" id="ProtNLM"/>
    </source>
</evidence>
<keyword evidence="1" id="KW-0812">Transmembrane</keyword>
<sequence length="533" mass="60209">MARTTAYKKTEWDTMHNNGPFPLKCLYVTELEPQGNIPDAIDRLNDAADEIRRLIKETIDAGQGFRAYGSRWSLSNIAHHKDRMHFNANMNLHVPLKADDIHPQGIYKDENLFFFQCGNTIKELSKTLNNYGKSLKSSGASNGQTIAGCISTGVHGAAIDAGAIPDYVVGLNLIIGPELQDVVYIERHTKPALSDAFAHKIRARTIRNDALFNAALVGLGSFGFIHGIVIEAEDRYLLRRYVKKVDKDIALHLSDTMDFENSDFKIDGETDSKGKPLRPYHFKVFMNPYADDREYVIEIMYKKPYAIPYPDPLPTIKTSLYRDLIHLLIKVSEKWPKKIPYFVRKLQKAVLPPVDMDVTGTLAEIFWDAPYLGPAFACSVGVDHTHSSKALKLLANLAKEEGPIPGIYAMRFVRQTEATLGFTKFPLSCIIEIDGVLWNKSKKLMSLTDFSRRMIEVLQQAGVPFTVHWGKNMDWGYPGLIDHMYGQKAKEWRQYRSALLSNEMAEFFCNDFLKTAGLAEIVEDIPNGLIDQL</sequence>
<dbReference type="PANTHER" id="PTHR43762">
    <property type="entry name" value="L-GULONOLACTONE OXIDASE"/>
    <property type="match status" value="1"/>
</dbReference>
<evidence type="ECO:0000256" key="1">
    <source>
        <dbReference type="SAM" id="Phobius"/>
    </source>
</evidence>
<reference evidence="2 3" key="1">
    <citation type="submission" date="2017-05" db="EMBL/GenBank/DDBJ databases">
        <authorList>
            <person name="Varghese N."/>
            <person name="Submissions S."/>
        </authorList>
    </citation>
    <scope>NUCLEOTIDE SEQUENCE [LARGE SCALE GENOMIC DNA]</scope>
    <source>
        <strain evidence="2 3">DSM 27040</strain>
    </source>
</reference>
<dbReference type="GO" id="GO:0050660">
    <property type="term" value="F:flavin adenine dinucleotide binding"/>
    <property type="evidence" value="ECO:0007669"/>
    <property type="project" value="InterPro"/>
</dbReference>
<dbReference type="RefSeq" id="WP_142531728.1">
    <property type="nucleotide sequence ID" value="NZ_FXTB01000001.1"/>
</dbReference>
<keyword evidence="3" id="KW-1185">Reference proteome</keyword>
<dbReference type="AlphaFoldDB" id="A0A521ARE4"/>
<accession>A0A521ARE4</accession>
<evidence type="ECO:0000313" key="2">
    <source>
        <dbReference type="EMBL" id="SMO37345.1"/>
    </source>
</evidence>
<gene>
    <name evidence="2" type="ORF">SAMN06265379_101338</name>
</gene>
<dbReference type="Proteomes" id="UP000319040">
    <property type="component" value="Unassembled WGS sequence"/>
</dbReference>
<evidence type="ECO:0000313" key="3">
    <source>
        <dbReference type="Proteomes" id="UP000319040"/>
    </source>
</evidence>
<keyword evidence="1" id="KW-1133">Transmembrane helix</keyword>
<dbReference type="PANTHER" id="PTHR43762:SF1">
    <property type="entry name" value="D-ARABINONO-1,4-LACTONE OXIDASE"/>
    <property type="match status" value="1"/>
</dbReference>
<dbReference type="InterPro" id="IPR016169">
    <property type="entry name" value="FAD-bd_PCMH_sub2"/>
</dbReference>
<name>A0A521ARE4_SACCC</name>
<protein>
    <recommendedName>
        <fullName evidence="4">FAD binding domain-containing protein</fullName>
    </recommendedName>
</protein>
<feature type="transmembrane region" description="Helical" evidence="1">
    <location>
        <begin position="210"/>
        <end position="230"/>
    </location>
</feature>
<keyword evidence="1" id="KW-0472">Membrane</keyword>
<dbReference type="OrthoDB" id="9800184at2"/>